<evidence type="ECO:0000256" key="1">
    <source>
        <dbReference type="ARBA" id="ARBA00008898"/>
    </source>
</evidence>
<dbReference type="Proteomes" id="UP000655751">
    <property type="component" value="Unassembled WGS sequence"/>
</dbReference>
<dbReference type="GO" id="GO:0006208">
    <property type="term" value="P:pyrimidine nucleobase catabolic process"/>
    <property type="evidence" value="ECO:0007669"/>
    <property type="project" value="TreeGrafter"/>
</dbReference>
<dbReference type="PANTHER" id="PTHR30466:SF1">
    <property type="entry name" value="FMN REDUCTASE (NADH) RUTF"/>
    <property type="match status" value="1"/>
</dbReference>
<dbReference type="RefSeq" id="WP_196153860.1">
    <property type="nucleotide sequence ID" value="NZ_JADMLG010000026.1"/>
</dbReference>
<evidence type="ECO:0000313" key="4">
    <source>
        <dbReference type="EMBL" id="MBH0781576.1"/>
    </source>
</evidence>
<keyword evidence="2" id="KW-0560">Oxidoreductase</keyword>
<proteinExistence type="inferred from homology"/>
<comment type="caution">
    <text evidence="4">The sequence shown here is derived from an EMBL/GenBank/DDBJ whole genome shotgun (WGS) entry which is preliminary data.</text>
</comment>
<evidence type="ECO:0000256" key="2">
    <source>
        <dbReference type="ARBA" id="ARBA00023002"/>
    </source>
</evidence>
<accession>A0A931IJP9</accession>
<reference evidence="4" key="1">
    <citation type="submission" date="2020-11" db="EMBL/GenBank/DDBJ databases">
        <title>Nocardia NEAU-351.nov., a novel actinomycete isolated from the cow dung.</title>
        <authorList>
            <person name="Zhang X."/>
        </authorList>
    </citation>
    <scope>NUCLEOTIDE SEQUENCE</scope>
    <source>
        <strain evidence="4">NEAU-351</strain>
    </source>
</reference>
<evidence type="ECO:0000259" key="3">
    <source>
        <dbReference type="SMART" id="SM00903"/>
    </source>
</evidence>
<protein>
    <submittedName>
        <fullName evidence="4">Flavin reductase</fullName>
    </submittedName>
</protein>
<dbReference type="Gene3D" id="2.30.110.10">
    <property type="entry name" value="Electron Transport, Fmn-binding Protein, Chain A"/>
    <property type="match status" value="1"/>
</dbReference>
<organism evidence="4 5">
    <name type="scientific">Nocardia bovistercoris</name>
    <dbReference type="NCBI Taxonomy" id="2785916"/>
    <lineage>
        <taxon>Bacteria</taxon>
        <taxon>Bacillati</taxon>
        <taxon>Actinomycetota</taxon>
        <taxon>Actinomycetes</taxon>
        <taxon>Mycobacteriales</taxon>
        <taxon>Nocardiaceae</taxon>
        <taxon>Nocardia</taxon>
    </lineage>
</organism>
<dbReference type="PANTHER" id="PTHR30466">
    <property type="entry name" value="FLAVIN REDUCTASE"/>
    <property type="match status" value="1"/>
</dbReference>
<dbReference type="InterPro" id="IPR002563">
    <property type="entry name" value="Flavin_Rdtase-like_dom"/>
</dbReference>
<dbReference type="InterPro" id="IPR012349">
    <property type="entry name" value="Split_barrel_FMN-bd"/>
</dbReference>
<gene>
    <name evidence="4" type="ORF">IT779_35425</name>
</gene>
<dbReference type="EMBL" id="JADMLG010000026">
    <property type="protein sequence ID" value="MBH0781576.1"/>
    <property type="molecule type" value="Genomic_DNA"/>
</dbReference>
<dbReference type="InterPro" id="IPR050268">
    <property type="entry name" value="NADH-dep_flavin_reductase"/>
</dbReference>
<comment type="similarity">
    <text evidence="1">Belongs to the non-flavoprotein flavin reductase family.</text>
</comment>
<sequence length="167" mass="17745">MLVQADRGTAPAPERCLHLYRKLAAGVAILSAEAATGPVGLTASTVTSLSLNPPLVVAGLSVGSYTLAAIERARTFAVHLLTEEQAEMAADFASPTGSRFESHEHDYILGVPVLRHTLAWSVCFLTDARRYGDHVLIVGELAAVGVTEGKPLIWHDRTFGRLTGAVD</sequence>
<dbReference type="GO" id="GO:0010181">
    <property type="term" value="F:FMN binding"/>
    <property type="evidence" value="ECO:0007669"/>
    <property type="project" value="InterPro"/>
</dbReference>
<dbReference type="SMART" id="SM00903">
    <property type="entry name" value="Flavin_Reduct"/>
    <property type="match status" value="1"/>
</dbReference>
<dbReference type="Pfam" id="PF01613">
    <property type="entry name" value="Flavin_Reduct"/>
    <property type="match status" value="1"/>
</dbReference>
<feature type="domain" description="Flavin reductase like" evidence="3">
    <location>
        <begin position="20"/>
        <end position="161"/>
    </location>
</feature>
<evidence type="ECO:0000313" key="5">
    <source>
        <dbReference type="Proteomes" id="UP000655751"/>
    </source>
</evidence>
<dbReference type="SUPFAM" id="SSF50475">
    <property type="entry name" value="FMN-binding split barrel"/>
    <property type="match status" value="1"/>
</dbReference>
<dbReference type="GO" id="GO:0042602">
    <property type="term" value="F:riboflavin reductase (NADPH) activity"/>
    <property type="evidence" value="ECO:0007669"/>
    <property type="project" value="TreeGrafter"/>
</dbReference>
<dbReference type="AlphaFoldDB" id="A0A931IJP9"/>
<keyword evidence="5" id="KW-1185">Reference proteome</keyword>
<name>A0A931IJP9_9NOCA</name>